<dbReference type="InterPro" id="IPR051266">
    <property type="entry name" value="CLCR"/>
</dbReference>
<dbReference type="InterPro" id="IPR036465">
    <property type="entry name" value="vWFA_dom_sf"/>
</dbReference>
<dbReference type="AlphaFoldDB" id="A0A545SQC7"/>
<dbReference type="Proteomes" id="UP000315816">
    <property type="component" value="Unassembled WGS sequence"/>
</dbReference>
<evidence type="ECO:0000256" key="1">
    <source>
        <dbReference type="SAM" id="SignalP"/>
    </source>
</evidence>
<name>A0A545SQC7_9RHOB</name>
<dbReference type="SUPFAM" id="SSF53300">
    <property type="entry name" value="vWA-like"/>
    <property type="match status" value="1"/>
</dbReference>
<dbReference type="SMART" id="SM00327">
    <property type="entry name" value="VWA"/>
    <property type="match status" value="1"/>
</dbReference>
<keyword evidence="1" id="KW-0732">Signal</keyword>
<dbReference type="EMBL" id="VICH01000007">
    <property type="protein sequence ID" value="TQV67164.1"/>
    <property type="molecule type" value="Genomic_DNA"/>
</dbReference>
<dbReference type="Gene3D" id="3.40.50.410">
    <property type="entry name" value="von Willebrand factor, type A domain"/>
    <property type="match status" value="1"/>
</dbReference>
<dbReference type="OrthoDB" id="9783818at2"/>
<dbReference type="Pfam" id="PF13519">
    <property type="entry name" value="VWA_2"/>
    <property type="match status" value="1"/>
</dbReference>
<dbReference type="InterPro" id="IPR002035">
    <property type="entry name" value="VWF_A"/>
</dbReference>
<comment type="caution">
    <text evidence="3">The sequence shown here is derived from an EMBL/GenBank/DDBJ whole genome shotgun (WGS) entry which is preliminary data.</text>
</comment>
<evidence type="ECO:0000259" key="2">
    <source>
        <dbReference type="PROSITE" id="PS50234"/>
    </source>
</evidence>
<gene>
    <name evidence="3" type="ORF">FIL88_11315</name>
</gene>
<accession>A0A545SQC7</accession>
<dbReference type="PANTHER" id="PTHR10579">
    <property type="entry name" value="CALCIUM-ACTIVATED CHLORIDE CHANNEL REGULATOR"/>
    <property type="match status" value="1"/>
</dbReference>
<feature type="signal peptide" evidence="1">
    <location>
        <begin position="1"/>
        <end position="28"/>
    </location>
</feature>
<protein>
    <submittedName>
        <fullName evidence="3">VWA domain-containing protein</fullName>
    </submittedName>
</protein>
<proteinExistence type="predicted"/>
<dbReference type="PROSITE" id="PS50234">
    <property type="entry name" value="VWFA"/>
    <property type="match status" value="1"/>
</dbReference>
<feature type="domain" description="VWFA" evidence="2">
    <location>
        <begin position="31"/>
        <end position="211"/>
    </location>
</feature>
<sequence length="783" mass="83463">MAFVTSARRWGAGAMLGALVASAGTVQAQDDLMVVFDASGSMWGQVGGQAKIEIARSVFADISGDWLGSGQSVGLIAYGHRRKGDCSDIEMLSPPSTGATAGLAGIVQGLSPRGKTPLTQAVRMAAEELKYTENAATVVLLTDGKETCNLDPCAVGAELEQLGVNFTAHVVGFDIREQAEKAQLQCLAQATGGRYVDARDAKSLADALSSVSGAPDEPTGTLPVRLTLTMAAGTVRPASVTLGARNAETGEMIELAKLDGADQVISGVNVNLPAGVWAFTANGDGGNGEIKVALSEATEEIAIPFKANNGLFELQAEGPFLTDGTISVQVRSLTTLQQNATYNVMLFIGGATEFDQHITYSYRFGFDDETTEHNFFPWEYGLPAGEYEILVLQDGTYDLSENLGRISVELFETGADLQPSEDAADAASSAQSQPSIAQLVDPVRAGMSGALLVSGPFWANDEVLFIGLDGQETQSSLITDDGSVLVPPGLEGGVYRLELYREDGSRHHLEVVDILPQDPQSTVSAEDQFEDTGAMLSPEELAAENGGQEIPFSVWKACDGDIPCRVLDKRVGLEWALPLDWISEEPFYYVTAAGAQAEYPTVHMARARNGAMLVALNPRQWDTQTGPCEDVPQGMLCRDETEVVRDLADYALIRDSLLGVFPSALGDLPLGRSWTIEDKALGQQIGLLKFEQPEERAANVKALLKLSDSVLLGISDSPIVEAELALNWGDDAKIGYIDGTFDVNGVSIALSLSRPSGWDGTSNQWSGQILNMKSNRGAIVRYY</sequence>
<dbReference type="RefSeq" id="WP_142853976.1">
    <property type="nucleotide sequence ID" value="NZ_FXWW01000003.1"/>
</dbReference>
<reference evidence="3 4" key="1">
    <citation type="submission" date="2019-06" db="EMBL/GenBank/DDBJ databases">
        <title>A novel species of marine bacteria.</title>
        <authorList>
            <person name="Wang Y."/>
        </authorList>
    </citation>
    <scope>NUCLEOTIDE SEQUENCE [LARGE SCALE GENOMIC DNA]</scope>
    <source>
        <strain evidence="3 4">MA1-10</strain>
    </source>
</reference>
<evidence type="ECO:0000313" key="4">
    <source>
        <dbReference type="Proteomes" id="UP000315816"/>
    </source>
</evidence>
<feature type="chain" id="PRO_5021991729" evidence="1">
    <location>
        <begin position="29"/>
        <end position="783"/>
    </location>
</feature>
<keyword evidence="4" id="KW-1185">Reference proteome</keyword>
<dbReference type="PANTHER" id="PTHR10579:SF43">
    <property type="entry name" value="ZINC FINGER (C3HC4-TYPE RING FINGER) FAMILY PROTEIN"/>
    <property type="match status" value="1"/>
</dbReference>
<evidence type="ECO:0000313" key="3">
    <source>
        <dbReference type="EMBL" id="TQV67164.1"/>
    </source>
</evidence>
<organism evidence="3 4">
    <name type="scientific">Aliiroseovarius halocynthiae</name>
    <dbReference type="NCBI Taxonomy" id="985055"/>
    <lineage>
        <taxon>Bacteria</taxon>
        <taxon>Pseudomonadati</taxon>
        <taxon>Pseudomonadota</taxon>
        <taxon>Alphaproteobacteria</taxon>
        <taxon>Rhodobacterales</taxon>
        <taxon>Paracoccaceae</taxon>
        <taxon>Aliiroseovarius</taxon>
    </lineage>
</organism>